<dbReference type="InterPro" id="IPR036282">
    <property type="entry name" value="Glutathione-S-Trfase_C_sf"/>
</dbReference>
<dbReference type="InterPro" id="IPR036249">
    <property type="entry name" value="Thioredoxin-like_sf"/>
</dbReference>
<dbReference type="GO" id="GO:0004364">
    <property type="term" value="F:glutathione transferase activity"/>
    <property type="evidence" value="ECO:0007669"/>
    <property type="project" value="UniProtKB-EC"/>
</dbReference>
<name>A0A5A7TMD6_CUCMM</name>
<comment type="similarity">
    <text evidence="4">Belongs to the GST superfamily. Lambda family.</text>
</comment>
<dbReference type="CDD" id="cd03203">
    <property type="entry name" value="GST_C_Lambda"/>
    <property type="match status" value="2"/>
</dbReference>
<dbReference type="SUPFAM" id="SSF52833">
    <property type="entry name" value="Thioredoxin-like"/>
    <property type="match status" value="2"/>
</dbReference>
<dbReference type="Proteomes" id="UP000321393">
    <property type="component" value="Unassembled WGS sequence"/>
</dbReference>
<dbReference type="Pfam" id="PF13410">
    <property type="entry name" value="GST_C_2"/>
    <property type="match status" value="2"/>
</dbReference>
<dbReference type="PANTHER" id="PTHR44328">
    <property type="entry name" value="GLUTATHIONE S-TRANSFERASE L1"/>
    <property type="match status" value="1"/>
</dbReference>
<dbReference type="InterPro" id="IPR040079">
    <property type="entry name" value="Glutathione_S-Trfase"/>
</dbReference>
<keyword evidence="2" id="KW-0216">Detoxification</keyword>
<dbReference type="InterPro" id="IPR044629">
    <property type="entry name" value="GSTL1/2/3"/>
</dbReference>
<feature type="domain" description="GST N-terminal" evidence="5">
    <location>
        <begin position="25"/>
        <end position="106"/>
    </location>
</feature>
<dbReference type="Gene3D" id="3.40.30.10">
    <property type="entry name" value="Glutaredoxin"/>
    <property type="match status" value="2"/>
</dbReference>
<organism evidence="6 7">
    <name type="scientific">Cucumis melo var. makuwa</name>
    <name type="common">Oriental melon</name>
    <dbReference type="NCBI Taxonomy" id="1194695"/>
    <lineage>
        <taxon>Eukaryota</taxon>
        <taxon>Viridiplantae</taxon>
        <taxon>Streptophyta</taxon>
        <taxon>Embryophyta</taxon>
        <taxon>Tracheophyta</taxon>
        <taxon>Spermatophyta</taxon>
        <taxon>Magnoliopsida</taxon>
        <taxon>eudicotyledons</taxon>
        <taxon>Gunneridae</taxon>
        <taxon>Pentapetalae</taxon>
        <taxon>rosids</taxon>
        <taxon>fabids</taxon>
        <taxon>Cucurbitales</taxon>
        <taxon>Cucurbitaceae</taxon>
        <taxon>Benincaseae</taxon>
        <taxon>Cucumis</taxon>
    </lineage>
</organism>
<feature type="domain" description="GST N-terminal" evidence="5">
    <location>
        <begin position="270"/>
        <end position="351"/>
    </location>
</feature>
<dbReference type="EMBL" id="SSTE01014973">
    <property type="protein sequence ID" value="KAA0044048.1"/>
    <property type="molecule type" value="Genomic_DNA"/>
</dbReference>
<dbReference type="SFLD" id="SFLDG00358">
    <property type="entry name" value="Main_(cytGST)"/>
    <property type="match status" value="2"/>
</dbReference>
<dbReference type="Pfam" id="PF13417">
    <property type="entry name" value="GST_N_3"/>
    <property type="match status" value="2"/>
</dbReference>
<dbReference type="Pfam" id="PF12937">
    <property type="entry name" value="F-box-like"/>
    <property type="match status" value="1"/>
</dbReference>
<dbReference type="Gene3D" id="1.20.1050.10">
    <property type="match status" value="2"/>
</dbReference>
<evidence type="ECO:0000256" key="4">
    <source>
        <dbReference type="ARBA" id="ARBA00060732"/>
    </source>
</evidence>
<dbReference type="InterPro" id="IPR004045">
    <property type="entry name" value="Glutathione_S-Trfase_N"/>
</dbReference>
<accession>A0A5A7TMD6</accession>
<dbReference type="STRING" id="1194695.A0A5A7TMD6"/>
<gene>
    <name evidence="6" type="ORF">E6C27_scaffold236G003950</name>
</gene>
<evidence type="ECO:0000313" key="7">
    <source>
        <dbReference type="Proteomes" id="UP000321393"/>
    </source>
</evidence>
<proteinExistence type="inferred from homology"/>
<protein>
    <recommendedName>
        <fullName evidence="1">glutathione transferase</fullName>
        <ecNumber evidence="1">2.5.1.18</ecNumber>
    </recommendedName>
</protein>
<dbReference type="InterPro" id="IPR001810">
    <property type="entry name" value="F-box_dom"/>
</dbReference>
<dbReference type="InterPro" id="IPR017451">
    <property type="entry name" value="F-box-assoc_interact_dom"/>
</dbReference>
<comment type="catalytic activity">
    <reaction evidence="3">
        <text>RX + glutathione = an S-substituted glutathione + a halide anion + H(+)</text>
        <dbReference type="Rhea" id="RHEA:16437"/>
        <dbReference type="ChEBI" id="CHEBI:15378"/>
        <dbReference type="ChEBI" id="CHEBI:16042"/>
        <dbReference type="ChEBI" id="CHEBI:17792"/>
        <dbReference type="ChEBI" id="CHEBI:57925"/>
        <dbReference type="ChEBI" id="CHEBI:90779"/>
        <dbReference type="EC" id="2.5.1.18"/>
    </reaction>
</comment>
<dbReference type="PROSITE" id="PS50404">
    <property type="entry name" value="GST_NTER"/>
    <property type="match status" value="2"/>
</dbReference>
<dbReference type="SUPFAM" id="SSF81383">
    <property type="entry name" value="F-box domain"/>
    <property type="match status" value="1"/>
</dbReference>
<dbReference type="InterPro" id="IPR036047">
    <property type="entry name" value="F-box-like_dom_sf"/>
</dbReference>
<evidence type="ECO:0000256" key="2">
    <source>
        <dbReference type="ARBA" id="ARBA00022575"/>
    </source>
</evidence>
<dbReference type="NCBIfam" id="TIGR01640">
    <property type="entry name" value="F_box_assoc_1"/>
    <property type="match status" value="1"/>
</dbReference>
<dbReference type="EC" id="2.5.1.18" evidence="1"/>
<evidence type="ECO:0000259" key="5">
    <source>
        <dbReference type="PROSITE" id="PS50404"/>
    </source>
</evidence>
<reference evidence="6 7" key="1">
    <citation type="submission" date="2019-08" db="EMBL/GenBank/DDBJ databases">
        <title>Draft genome sequences of two oriental melons (Cucumis melo L. var makuwa).</title>
        <authorList>
            <person name="Kwon S.-Y."/>
        </authorList>
    </citation>
    <scope>NUCLEOTIDE SEQUENCE [LARGE SCALE GENOMIC DNA]</scope>
    <source>
        <strain evidence="7">cv. SW 3</strain>
        <tissue evidence="6">Leaf</tissue>
    </source>
</reference>
<evidence type="ECO:0000313" key="6">
    <source>
        <dbReference type="EMBL" id="KAA0044048.1"/>
    </source>
</evidence>
<dbReference type="GO" id="GO:0009636">
    <property type="term" value="P:response to toxic substance"/>
    <property type="evidence" value="ECO:0007669"/>
    <property type="project" value="UniProtKB-KW"/>
</dbReference>
<evidence type="ECO:0000256" key="1">
    <source>
        <dbReference type="ARBA" id="ARBA00012452"/>
    </source>
</evidence>
<evidence type="ECO:0000256" key="3">
    <source>
        <dbReference type="ARBA" id="ARBA00047960"/>
    </source>
</evidence>
<comment type="caution">
    <text evidence="6">The sequence shown here is derived from an EMBL/GenBank/DDBJ whole genome shotgun (WGS) entry which is preliminary data.</text>
</comment>
<dbReference type="PANTHER" id="PTHR44328:SF6">
    <property type="entry name" value="GLUTATHIONE S-TRANSFERASE L1-RELATED"/>
    <property type="match status" value="1"/>
</dbReference>
<dbReference type="Pfam" id="PF07734">
    <property type="entry name" value="FBA_1"/>
    <property type="match status" value="1"/>
</dbReference>
<dbReference type="FunFam" id="1.20.1050.10:FF:000041">
    <property type="entry name" value="Lambda class glutathione S-transferase"/>
    <property type="match status" value="2"/>
</dbReference>
<dbReference type="SFLD" id="SFLDS00019">
    <property type="entry name" value="Glutathione_Transferase_(cytos"/>
    <property type="match status" value="2"/>
</dbReference>
<sequence length="734" mass="84345">MAALVEEILPPSLDATAEQPPLFDGTTRLYTAYICPYAQRVWITRNYKGLQDRIKLVPLNLFNRPDWYKEKVYSPNKVPSLEHNGKVIGESLDLIKYVDSNFEGPSLLPNDPAKREYAEELLSYSDTFNGAIISSFKGDTAKEAGAQFDYLENALQKFDGPFLLGEISLVDIAYIPFVERFSVFLLEAFKIDITEGRPKLAAWIEEFNKIDAYKQTKADPKLVVEVYTKRFLNLPRHYRIRGASMASTLVQEIPPPSLDATAEQPPLFDGTTRLYTAYICPYAHRAWIIRNYKGLQHKIKLVPLDLRNRPDWYKEKVYPTNKVPSLEHNGKVIGESLDLLKYIDSNFEGPSLLPDDPAKREFAEELLSYSETFNGAIINSFKGDTAKEACAQFDYLENALGKFDGPFLLGEISQVDIAYIPFVERFHIFLSEALKIDVTEGRPKLVAWMEEFNKIDAYKQTKVDPELVVEIYKMVFLLSPESLLRFNSVCKSWYALINDPKFVTKHLLDSFSHKHVLLQRIITNNSGKKEHVFSILEFSLDRSVSSVYDVPLPFHEGPRPCLSYLILPDLDVRGHSHGLICLSDHNRDIFLCNPMTRQCRKLPPTILVIPEPEGRVSLRLGVVGFGYDVKCGDFKVVKVVNPWRGVVEYPARVEIYDLRKDRWREIKTLGDVNFLCHPSFDMYHEGTFYWLGIHLPSGKKAILTFDMSKEDMKAMIKFLIFGRWRLMEFRGQNY</sequence>
<dbReference type="FunFam" id="3.40.30.10:FF:000091">
    <property type="entry name" value="Glutathione S-transferase L2, chloroplastic"/>
    <property type="match status" value="2"/>
</dbReference>
<dbReference type="OrthoDB" id="4951845at2759"/>
<dbReference type="AlphaFoldDB" id="A0A5A7TMD6"/>
<dbReference type="PROSITE" id="PS51354">
    <property type="entry name" value="GLUTAREDOXIN_2"/>
    <property type="match status" value="1"/>
</dbReference>
<dbReference type="SUPFAM" id="SSF47616">
    <property type="entry name" value="GST C-terminal domain-like"/>
    <property type="match status" value="2"/>
</dbReference>
<dbReference type="InterPro" id="IPR006527">
    <property type="entry name" value="F-box-assoc_dom_typ1"/>
</dbReference>